<dbReference type="AlphaFoldDB" id="H0Z778"/>
<dbReference type="GO" id="GO:0004674">
    <property type="term" value="F:protein serine/threonine kinase activity"/>
    <property type="evidence" value="ECO:0007669"/>
    <property type="project" value="UniProtKB-KW"/>
</dbReference>
<dbReference type="STRING" id="59729.ENSTGUP00000006427"/>
<dbReference type="Ensembl" id="ENSTGUT00000006491.2">
    <property type="protein sequence ID" value="ENSTGUP00000006427.2"/>
    <property type="gene ID" value="ENSTGUG00000006253.2"/>
</dbReference>
<organism evidence="12 13">
    <name type="scientific">Taeniopygia guttata</name>
    <name type="common">Zebra finch</name>
    <name type="synonym">Poephila guttata</name>
    <dbReference type="NCBI Taxonomy" id="59729"/>
    <lineage>
        <taxon>Eukaryota</taxon>
        <taxon>Metazoa</taxon>
        <taxon>Chordata</taxon>
        <taxon>Craniata</taxon>
        <taxon>Vertebrata</taxon>
        <taxon>Euteleostomi</taxon>
        <taxon>Archelosauria</taxon>
        <taxon>Archosauria</taxon>
        <taxon>Dinosauria</taxon>
        <taxon>Saurischia</taxon>
        <taxon>Theropoda</taxon>
        <taxon>Coelurosauria</taxon>
        <taxon>Aves</taxon>
        <taxon>Neognathae</taxon>
        <taxon>Neoaves</taxon>
        <taxon>Telluraves</taxon>
        <taxon>Australaves</taxon>
        <taxon>Passeriformes</taxon>
        <taxon>Passeroidea</taxon>
        <taxon>Estrildidae</taxon>
        <taxon>Estrildinae</taxon>
        <taxon>Taeniopygia</taxon>
    </lineage>
</organism>
<dbReference type="CDD" id="cd06614">
    <property type="entry name" value="STKc_PAK"/>
    <property type="match status" value="1"/>
</dbReference>
<evidence type="ECO:0000256" key="6">
    <source>
        <dbReference type="ARBA" id="ARBA00022741"/>
    </source>
</evidence>
<keyword evidence="5" id="KW-0479">Metal-binding</keyword>
<evidence type="ECO:0000256" key="3">
    <source>
        <dbReference type="ARBA" id="ARBA00012513"/>
    </source>
</evidence>
<comment type="similarity">
    <text evidence="2">Belongs to the protein kinase superfamily. STE Ser/Thr protein kinase family. STE20 subfamily.</text>
</comment>
<dbReference type="PANTHER" id="PTHR45832">
    <property type="entry name" value="SERINE/THREONINE-PROTEIN KINASE SAMKA-RELATED-RELATED"/>
    <property type="match status" value="1"/>
</dbReference>
<dbReference type="HOGENOM" id="CLU_000288_63_23_1"/>
<dbReference type="PANTHER" id="PTHR45832:SF22">
    <property type="entry name" value="SERINE_THREONINE-PROTEIN KINASE SAMKA-RELATED"/>
    <property type="match status" value="1"/>
</dbReference>
<proteinExistence type="inferred from homology"/>
<dbReference type="GO" id="GO:0046872">
    <property type="term" value="F:metal ion binding"/>
    <property type="evidence" value="ECO:0007669"/>
    <property type="project" value="UniProtKB-KW"/>
</dbReference>
<dbReference type="InterPro" id="IPR051931">
    <property type="entry name" value="PAK3-like"/>
</dbReference>
<dbReference type="PROSITE" id="PS00108">
    <property type="entry name" value="PROTEIN_KINASE_ST"/>
    <property type="match status" value="1"/>
</dbReference>
<accession>H0Z778</accession>
<evidence type="ECO:0000256" key="4">
    <source>
        <dbReference type="ARBA" id="ARBA00022679"/>
    </source>
</evidence>
<evidence type="ECO:0000256" key="2">
    <source>
        <dbReference type="ARBA" id="ARBA00008874"/>
    </source>
</evidence>
<dbReference type="PROSITE" id="PS50011">
    <property type="entry name" value="PROTEIN_KINASE_DOM"/>
    <property type="match status" value="1"/>
</dbReference>
<evidence type="ECO:0000256" key="9">
    <source>
        <dbReference type="PROSITE-ProRule" id="PRU10141"/>
    </source>
</evidence>
<keyword evidence="10" id="KW-0418">Kinase</keyword>
<dbReference type="PROSITE" id="PS00107">
    <property type="entry name" value="PROTEIN_KINASE_ATP"/>
    <property type="match status" value="1"/>
</dbReference>
<feature type="binding site" evidence="9">
    <location>
        <position position="180"/>
    </location>
    <ligand>
        <name>ATP</name>
        <dbReference type="ChEBI" id="CHEBI:30616"/>
    </ligand>
</feature>
<dbReference type="InterPro" id="IPR011009">
    <property type="entry name" value="Kinase-like_dom_sf"/>
</dbReference>
<keyword evidence="6 9" id="KW-0547">Nucleotide-binding</keyword>
<dbReference type="Gene3D" id="3.30.200.20">
    <property type="entry name" value="Phosphorylase Kinase, domain 1"/>
    <property type="match status" value="1"/>
</dbReference>
<evidence type="ECO:0000259" key="11">
    <source>
        <dbReference type="PROSITE" id="PS50011"/>
    </source>
</evidence>
<dbReference type="Gene3D" id="1.10.510.10">
    <property type="entry name" value="Transferase(Phosphotransferase) domain 1"/>
    <property type="match status" value="1"/>
</dbReference>
<dbReference type="GO" id="GO:0005524">
    <property type="term" value="F:ATP binding"/>
    <property type="evidence" value="ECO:0007669"/>
    <property type="project" value="UniProtKB-UniRule"/>
</dbReference>
<evidence type="ECO:0000313" key="12">
    <source>
        <dbReference type="Ensembl" id="ENSTGUP00000006427.2"/>
    </source>
</evidence>
<evidence type="ECO:0000256" key="7">
    <source>
        <dbReference type="ARBA" id="ARBA00022840"/>
    </source>
</evidence>
<keyword evidence="10" id="KW-0723">Serine/threonine-protein kinase</keyword>
<dbReference type="InParanoid" id="H0Z778"/>
<dbReference type="Proteomes" id="UP000007754">
    <property type="component" value="Chromosome 4A"/>
</dbReference>
<keyword evidence="4" id="KW-0808">Transferase</keyword>
<dbReference type="InterPro" id="IPR017441">
    <property type="entry name" value="Protein_kinase_ATP_BS"/>
</dbReference>
<dbReference type="SUPFAM" id="SSF56112">
    <property type="entry name" value="Protein kinase-like (PK-like)"/>
    <property type="match status" value="1"/>
</dbReference>
<dbReference type="SMART" id="SM00220">
    <property type="entry name" value="S_TKc"/>
    <property type="match status" value="1"/>
</dbReference>
<dbReference type="Pfam" id="PF00069">
    <property type="entry name" value="Pkinase"/>
    <property type="match status" value="1"/>
</dbReference>
<evidence type="ECO:0000256" key="5">
    <source>
        <dbReference type="ARBA" id="ARBA00022723"/>
    </source>
</evidence>
<dbReference type="InterPro" id="IPR008271">
    <property type="entry name" value="Ser/Thr_kinase_AS"/>
</dbReference>
<reference evidence="12" key="3">
    <citation type="submission" date="2025-09" db="UniProtKB">
        <authorList>
            <consortium name="Ensembl"/>
        </authorList>
    </citation>
    <scope>IDENTIFICATION</scope>
</reference>
<keyword evidence="8" id="KW-0460">Magnesium</keyword>
<dbReference type="EC" id="2.7.11.1" evidence="3"/>
<gene>
    <name evidence="12" type="primary">LOC100228420</name>
</gene>
<evidence type="ECO:0000313" key="13">
    <source>
        <dbReference type="Proteomes" id="UP000007754"/>
    </source>
</evidence>
<evidence type="ECO:0000256" key="1">
    <source>
        <dbReference type="ARBA" id="ARBA00001946"/>
    </source>
</evidence>
<keyword evidence="13" id="KW-1185">Reference proteome</keyword>
<reference evidence="12 13" key="1">
    <citation type="journal article" date="2010" name="Nature">
        <title>The genome of a songbird.</title>
        <authorList>
            <person name="Warren W.C."/>
            <person name="Clayton D.F."/>
            <person name="Ellegren H."/>
            <person name="Arnold A.P."/>
            <person name="Hillier L.W."/>
            <person name="Kunstner A."/>
            <person name="Searle S."/>
            <person name="White S."/>
            <person name="Vilella A.J."/>
            <person name="Fairley S."/>
            <person name="Heger A."/>
            <person name="Kong L."/>
            <person name="Ponting C.P."/>
            <person name="Jarvis E.D."/>
            <person name="Mello C.V."/>
            <person name="Minx P."/>
            <person name="Lovell P."/>
            <person name="Velho T.A."/>
            <person name="Ferris M."/>
            <person name="Balakrishnan C.N."/>
            <person name="Sinha S."/>
            <person name="Blatti C."/>
            <person name="London S.E."/>
            <person name="Li Y."/>
            <person name="Lin Y.C."/>
            <person name="George J."/>
            <person name="Sweedler J."/>
            <person name="Southey B."/>
            <person name="Gunaratne P."/>
            <person name="Watson M."/>
            <person name="Nam K."/>
            <person name="Backstrom N."/>
            <person name="Smeds L."/>
            <person name="Nabholz B."/>
            <person name="Itoh Y."/>
            <person name="Whitney O."/>
            <person name="Pfenning A.R."/>
            <person name="Howard J."/>
            <person name="Volker M."/>
            <person name="Skinner B.M."/>
            <person name="Griffin D.K."/>
            <person name="Ye L."/>
            <person name="McLaren W.M."/>
            <person name="Flicek P."/>
            <person name="Quesada V."/>
            <person name="Velasco G."/>
            <person name="Lopez-Otin C."/>
            <person name="Puente X.S."/>
            <person name="Olender T."/>
            <person name="Lancet D."/>
            <person name="Smit A.F."/>
            <person name="Hubley R."/>
            <person name="Konkel M.K."/>
            <person name="Walker J.A."/>
            <person name="Batzer M.A."/>
            <person name="Gu W."/>
            <person name="Pollock D.D."/>
            <person name="Chen L."/>
            <person name="Cheng Z."/>
            <person name="Eichler E.E."/>
            <person name="Stapley J."/>
            <person name="Slate J."/>
            <person name="Ekblom R."/>
            <person name="Birkhead T."/>
            <person name="Burke T."/>
            <person name="Burt D."/>
            <person name="Scharff C."/>
            <person name="Adam I."/>
            <person name="Richard H."/>
            <person name="Sultan M."/>
            <person name="Soldatov A."/>
            <person name="Lehrach H."/>
            <person name="Edwards S.V."/>
            <person name="Yang S.P."/>
            <person name="Li X."/>
            <person name="Graves T."/>
            <person name="Fulton L."/>
            <person name="Nelson J."/>
            <person name="Chinwalla A."/>
            <person name="Hou S."/>
            <person name="Mardis E.R."/>
            <person name="Wilson R.K."/>
        </authorList>
    </citation>
    <scope>NUCLEOTIDE SEQUENCE [LARGE SCALE GENOMIC DNA]</scope>
</reference>
<protein>
    <recommendedName>
        <fullName evidence="3">non-specific serine/threonine protein kinase</fullName>
        <ecNumber evidence="3">2.7.11.1</ecNumber>
    </recommendedName>
</protein>
<sequence length="440" mass="49728">MIRQIAATACDFLSATSAIYFYPDKPWLVIAHLRNLITQLSRRRYMAVHPLARTLPRGPRPLSLPAQEDNEEVDREFAAVASAEAIHTSSLLGAEDADDETFLMSDTLSRSTRTLDKPRVWLQKECQLTAELLEQLSTWGIVSEGDPKTKYTEFVHIGQGGFGTVYKAINPATGDVVALKKMPLRKRSRNELVVNEIQVMKENRHPNIVNYIDSYLVNEDLWLVMEYVDGGTLTSVLVQVFMEERIIAAISRECLKALDFLHSKNVIHRDVKSDNILLGMDGSVKLTDFGLCAQLTQERSTRCTVLGTPYWVAPEILKRKEYNTQVDVWALGIVAIEMLEGEPPYFKESPIQAQRLIARNRHPPLKMSSKMSYLFHAFLHSCLDSDPSTRWTARELLQHPFLQTAVSLSVLPDMICIARKICQAMEALHASSASLEEKKE</sequence>
<feature type="domain" description="Protein kinase" evidence="11">
    <location>
        <begin position="151"/>
        <end position="402"/>
    </location>
</feature>
<keyword evidence="7 9" id="KW-0067">ATP-binding</keyword>
<comment type="cofactor">
    <cofactor evidence="1">
        <name>Mg(2+)</name>
        <dbReference type="ChEBI" id="CHEBI:18420"/>
    </cofactor>
</comment>
<dbReference type="OMA" id="DMICIAR"/>
<dbReference type="FunFam" id="1.10.510.10:FF:000768">
    <property type="entry name" value="Non-specific serine/threonine protein kinase"/>
    <property type="match status" value="1"/>
</dbReference>
<dbReference type="InterPro" id="IPR000719">
    <property type="entry name" value="Prot_kinase_dom"/>
</dbReference>
<evidence type="ECO:0000256" key="10">
    <source>
        <dbReference type="RuleBase" id="RU000304"/>
    </source>
</evidence>
<evidence type="ECO:0000256" key="8">
    <source>
        <dbReference type="ARBA" id="ARBA00022842"/>
    </source>
</evidence>
<reference evidence="12" key="2">
    <citation type="submission" date="2025-08" db="UniProtKB">
        <authorList>
            <consortium name="Ensembl"/>
        </authorList>
    </citation>
    <scope>IDENTIFICATION</scope>
</reference>
<name>H0Z778_TAEGU</name>
<dbReference type="GeneTree" id="ENSGT00940000165560"/>